<keyword evidence="1" id="KW-0418">Kinase</keyword>
<reference evidence="1" key="1">
    <citation type="submission" date="2021-08" db="EMBL/GenBank/DDBJ databases">
        <title>Novel anaerobic bacterium isolated from sea squirt in East Sea, Republic of Korea.</title>
        <authorList>
            <person name="Nguyen T.H."/>
            <person name="Li Z."/>
            <person name="Lee Y.-J."/>
            <person name="Ko J."/>
            <person name="Kim S.-G."/>
        </authorList>
    </citation>
    <scope>NUCLEOTIDE SEQUENCE</scope>
    <source>
        <strain evidence="1">KCTC 25031</strain>
    </source>
</reference>
<dbReference type="EC" id="2.7.4.16" evidence="1"/>
<proteinExistence type="predicted"/>
<protein>
    <submittedName>
        <fullName evidence="1">Thiamine-phosphate kinase</fullName>
        <ecNumber evidence="1">2.7.4.16</ecNumber>
    </submittedName>
</protein>
<dbReference type="EMBL" id="CP081303">
    <property type="protein sequence ID" value="QZE14243.1"/>
    <property type="molecule type" value="Genomic_DNA"/>
</dbReference>
<keyword evidence="2" id="KW-1185">Reference proteome</keyword>
<organism evidence="1 2">
    <name type="scientific">Halosquirtibacter laminarini</name>
    <dbReference type="NCBI Taxonomy" id="3374600"/>
    <lineage>
        <taxon>Bacteria</taxon>
        <taxon>Pseudomonadati</taxon>
        <taxon>Bacteroidota</taxon>
        <taxon>Bacteroidia</taxon>
        <taxon>Marinilabiliales</taxon>
        <taxon>Prolixibacteraceae</taxon>
        <taxon>Halosquirtibacter</taxon>
    </lineage>
</organism>
<sequence>MSNQKTELSDLGEFGLIKHLTNKIALQNESTIKGVGDDCAVLNYPNKRVVVTTDMLTEGIHFNLMYVPLKHLGYKAIAVNLSDVYAMNATPKQVTVSLALSSKFSLEAIEQLYQGIHLACQRYGVDLVGGDTTSSLTGLTISITAIGEVDEEKVVYRNGAKPSNLLCVSGDLGGAYMGLQLLERENEVYKVNPKMQPEFKEYDYLLERQLKPEPRKDVIQLFKDNDVCPTAMIDISDGLSSEVLHLCEQSGVGCRVYEDKIPYHPNTQDLAQEMNMNPIVAALNGGEDYELLFTIDIKEYDKIKNNPMISVLGHITEKEEGANLVTAGMGKFIPLEAQGWNPIMNKREDKE</sequence>
<accession>A0AC61NFC4</accession>
<evidence type="ECO:0000313" key="1">
    <source>
        <dbReference type="EMBL" id="QZE14243.1"/>
    </source>
</evidence>
<evidence type="ECO:0000313" key="2">
    <source>
        <dbReference type="Proteomes" id="UP000826212"/>
    </source>
</evidence>
<keyword evidence="1" id="KW-0808">Transferase</keyword>
<gene>
    <name evidence="1" type="primary">thiL</name>
    <name evidence="1" type="ORF">K4L44_17295</name>
</gene>
<name>A0AC61NFC4_9BACT</name>
<dbReference type="Proteomes" id="UP000826212">
    <property type="component" value="Chromosome"/>
</dbReference>